<dbReference type="EMBL" id="LR862132">
    <property type="protein sequence ID" value="CAD1837691.1"/>
    <property type="molecule type" value="Genomic_DNA"/>
</dbReference>
<proteinExistence type="predicted"/>
<protein>
    <submittedName>
        <fullName evidence="2">Uncharacterized protein</fullName>
    </submittedName>
</protein>
<evidence type="ECO:0000256" key="1">
    <source>
        <dbReference type="SAM" id="MobiDB-lite"/>
    </source>
</evidence>
<reference evidence="2" key="1">
    <citation type="submission" date="2020-07" db="EMBL/GenBank/DDBJ databases">
        <authorList>
            <person name="Lin J."/>
        </authorList>
    </citation>
    <scope>NUCLEOTIDE SEQUENCE</scope>
</reference>
<feature type="compositionally biased region" description="Low complexity" evidence="1">
    <location>
        <begin position="1"/>
        <end position="13"/>
    </location>
</feature>
<accession>A0A6V7Q3W8</accession>
<gene>
    <name evidence="2" type="ORF">CB5_LOCUS20902</name>
</gene>
<feature type="compositionally biased region" description="Gly residues" evidence="1">
    <location>
        <begin position="48"/>
        <end position="57"/>
    </location>
</feature>
<dbReference type="PANTHER" id="PTHR36616:SF4">
    <property type="entry name" value="OS03G0174800 PROTEIN"/>
    <property type="match status" value="1"/>
</dbReference>
<feature type="region of interest" description="Disordered" evidence="1">
    <location>
        <begin position="1"/>
        <end position="60"/>
    </location>
</feature>
<evidence type="ECO:0000313" key="2">
    <source>
        <dbReference type="EMBL" id="CAD1837691.1"/>
    </source>
</evidence>
<feature type="compositionally biased region" description="Basic and acidic residues" evidence="1">
    <location>
        <begin position="25"/>
        <end position="45"/>
    </location>
</feature>
<feature type="compositionally biased region" description="Basic residues" evidence="1">
    <location>
        <begin position="14"/>
        <end position="24"/>
    </location>
</feature>
<dbReference type="AlphaFoldDB" id="A0A6V7Q3W8"/>
<organism evidence="2">
    <name type="scientific">Ananas comosus var. bracteatus</name>
    <name type="common">red pineapple</name>
    <dbReference type="NCBI Taxonomy" id="296719"/>
    <lineage>
        <taxon>Eukaryota</taxon>
        <taxon>Viridiplantae</taxon>
        <taxon>Streptophyta</taxon>
        <taxon>Embryophyta</taxon>
        <taxon>Tracheophyta</taxon>
        <taxon>Spermatophyta</taxon>
        <taxon>Magnoliopsida</taxon>
        <taxon>Liliopsida</taxon>
        <taxon>Poales</taxon>
        <taxon>Bromeliaceae</taxon>
        <taxon>Bromelioideae</taxon>
        <taxon>Ananas</taxon>
    </lineage>
</organism>
<name>A0A6V7Q3W8_ANACO</name>
<dbReference type="PANTHER" id="PTHR36616">
    <property type="entry name" value="BNAC07G32700D PROTEIN"/>
    <property type="match status" value="1"/>
</dbReference>
<sequence length="133" mass="14787">MSASAPALVPAPAKMRRRRRRQRKRERERERERTRRVGKGERGVVVRDGGGGGGICGRQGSAGRQIDAAAAVRGGVLGGALTLYVPPVRCLNHFVAALEAMLREAAPSSLRAYLRLRLGFRRLRFALLRFLRW</sequence>